<keyword evidence="5" id="KW-1185">Reference proteome</keyword>
<comment type="caution">
    <text evidence="4">The sequence shown here is derived from an EMBL/GenBank/DDBJ whole genome shotgun (WGS) entry which is preliminary data.</text>
</comment>
<dbReference type="SUPFAM" id="SSF48452">
    <property type="entry name" value="TPR-like"/>
    <property type="match status" value="1"/>
</dbReference>
<dbReference type="PROSITE" id="PS50005">
    <property type="entry name" value="TPR"/>
    <property type="match status" value="1"/>
</dbReference>
<organism evidence="4 5">
    <name type="scientific">Flammeovirga agarivorans</name>
    <dbReference type="NCBI Taxonomy" id="2726742"/>
    <lineage>
        <taxon>Bacteria</taxon>
        <taxon>Pseudomonadati</taxon>
        <taxon>Bacteroidota</taxon>
        <taxon>Cytophagia</taxon>
        <taxon>Cytophagales</taxon>
        <taxon>Flammeovirgaceae</taxon>
        <taxon>Flammeovirga</taxon>
    </lineage>
</organism>
<dbReference type="Proteomes" id="UP000585050">
    <property type="component" value="Unassembled WGS sequence"/>
</dbReference>
<accession>A0A7X8SRC8</accession>
<keyword evidence="3" id="KW-1133">Transmembrane helix</keyword>
<keyword evidence="3" id="KW-0812">Transmembrane</keyword>
<evidence type="ECO:0000313" key="5">
    <source>
        <dbReference type="Proteomes" id="UP000585050"/>
    </source>
</evidence>
<evidence type="ECO:0000256" key="1">
    <source>
        <dbReference type="PROSITE-ProRule" id="PRU00339"/>
    </source>
</evidence>
<dbReference type="AlphaFoldDB" id="A0A7X8SRC8"/>
<dbReference type="RefSeq" id="WP_168885703.1">
    <property type="nucleotide sequence ID" value="NZ_JABAIL010000018.1"/>
</dbReference>
<dbReference type="EMBL" id="JABAIL010000018">
    <property type="protein sequence ID" value="NLR94995.1"/>
    <property type="molecule type" value="Genomic_DNA"/>
</dbReference>
<keyword evidence="1" id="KW-0802">TPR repeat</keyword>
<proteinExistence type="predicted"/>
<feature type="transmembrane region" description="Helical" evidence="3">
    <location>
        <begin position="6"/>
        <end position="22"/>
    </location>
</feature>
<reference evidence="4 5" key="1">
    <citation type="submission" date="2020-04" db="EMBL/GenBank/DDBJ databases">
        <title>Flammeovirga sp. SR4, a novel species isolated from seawater.</title>
        <authorList>
            <person name="Wang X."/>
        </authorList>
    </citation>
    <scope>NUCLEOTIDE SEQUENCE [LARGE SCALE GENOMIC DNA]</scope>
    <source>
        <strain evidence="4 5">SR4</strain>
    </source>
</reference>
<name>A0A7X8SRC8_9BACT</name>
<evidence type="ECO:0000256" key="2">
    <source>
        <dbReference type="SAM" id="MobiDB-lite"/>
    </source>
</evidence>
<feature type="repeat" description="TPR" evidence="1">
    <location>
        <begin position="205"/>
        <end position="238"/>
    </location>
</feature>
<feature type="compositionally biased region" description="Basic and acidic residues" evidence="2">
    <location>
        <begin position="42"/>
        <end position="57"/>
    </location>
</feature>
<sequence length="287" mass="32082">MGNKQYILIGAGVVMIAILAFLPKAVITDNSEAVAQTTNTSEAEHEHTEGDGHDHSQDANMNMAHDKLPADTQRTLDSLEHAFSTANTNQNKAKVADEAFDILYRMNKFDQAGGWKLALYGQTNNIDDLKEGADAYYEAFTFAMSEQKSASMAKLARENYEDYLKKHGEDLDVKVKIGMTYVVSSSPMQGIMKIREVIAEDPNHRLALSSLGILSMQSGQYDKAVTRFEKLKDLDPNDLESRFYLAMALKQSGKDKAALEEMKYINKNADTEEIRVSSTQYLAEWDN</sequence>
<dbReference type="Gene3D" id="1.25.40.10">
    <property type="entry name" value="Tetratricopeptide repeat domain"/>
    <property type="match status" value="1"/>
</dbReference>
<protein>
    <submittedName>
        <fullName evidence="4">Tetratricopeptide repeat protein</fullName>
    </submittedName>
</protein>
<keyword evidence="3" id="KW-0472">Membrane</keyword>
<evidence type="ECO:0000313" key="4">
    <source>
        <dbReference type="EMBL" id="NLR94995.1"/>
    </source>
</evidence>
<evidence type="ECO:0000256" key="3">
    <source>
        <dbReference type="SAM" id="Phobius"/>
    </source>
</evidence>
<feature type="region of interest" description="Disordered" evidence="2">
    <location>
        <begin position="33"/>
        <end position="58"/>
    </location>
</feature>
<gene>
    <name evidence="4" type="ORF">HGP29_27570</name>
</gene>
<dbReference type="InterPro" id="IPR019734">
    <property type="entry name" value="TPR_rpt"/>
</dbReference>
<dbReference type="InterPro" id="IPR011990">
    <property type="entry name" value="TPR-like_helical_dom_sf"/>
</dbReference>